<proteinExistence type="predicted"/>
<evidence type="ECO:0000313" key="3">
    <source>
        <dbReference type="EMBL" id="KAK6182365.1"/>
    </source>
</evidence>
<dbReference type="GO" id="GO:0007098">
    <property type="term" value="P:centrosome cycle"/>
    <property type="evidence" value="ECO:0007669"/>
    <property type="project" value="InterPro"/>
</dbReference>
<dbReference type="EMBL" id="JAZGQO010000007">
    <property type="protein sequence ID" value="KAK6182365.1"/>
    <property type="molecule type" value="Genomic_DNA"/>
</dbReference>
<gene>
    <name evidence="3" type="ORF">SNE40_010072</name>
</gene>
<dbReference type="Pfam" id="PF15964">
    <property type="entry name" value="CCCAP"/>
    <property type="match status" value="1"/>
</dbReference>
<dbReference type="Proteomes" id="UP001347796">
    <property type="component" value="Unassembled WGS sequence"/>
</dbReference>
<dbReference type="PANTHER" id="PTHR34343:SF1">
    <property type="entry name" value="SEROLOGICALLY DEFINED COLON CANCER ANTIGEN 8"/>
    <property type="match status" value="1"/>
</dbReference>
<sequence length="744" mass="86939">MYSFEEYDADDEVHKYQRSIRDRANDSINELKESLHTTHRRNLSPPRSAKSPTPGSTRHASPIRAKDDLIKAVHPRTLTWHDLENRPPKYRDAAQQLRHMLQDKEVPEKENSIPIGPLPTAEEAAQILQNQVGYTNQLETENRYIKEELAVLQLKLSEILEENKNLHQELKTTVIHEIIREGGDINKLTGALDDVVKDVMNTGMSRTDYKRWQIELERLSSLHAAKTERLETQLLHARNEVHKYEQTVEDLKSQMRMHDTIPTHENGLIVNTFLSDTQRNFHQQAIDRITKERDELMEHCMSLKTKLTDMTRREEEAYQQMKKGIELVEQAQLEQTEALVQKEQFADELSNMRDRFEAHVTDTHRKMEMERQSARNESKAIIEDLNKKLKEVTEHYTVLQHEMERTERQKTSLSNELDEIKAELRKCDKEATMMSEMYRTETTSTSIHRSTAVQDAAKMRCQLDQLHKQNDEEKSRKKTEIDELRRRLNTAERELVNAKEECIHLTTNTQALERELHLAKLSRHSVEQGRSEDMKAVSKQAKQRESELKCVIAEMEDKNAQVHAEMDTMLNKQNRLILKLRDECRKQATQLDKMTKKHRSEVGKLSRENEEMRLRLERSVARLSTLDDQSDQHAQVHDKMSERLKMMDEHAQHQSQQLIQILAKQTCLMRDRQLLARELDFIRSQIGKLDKFNTVKLSSSCVALVNEILDAISKEERLGVGLTIDPEFIRPTVSSDQVDIDELM</sequence>
<feature type="compositionally biased region" description="Polar residues" evidence="2">
    <location>
        <begin position="50"/>
        <end position="59"/>
    </location>
</feature>
<keyword evidence="1" id="KW-0175">Coiled coil</keyword>
<reference evidence="3 4" key="1">
    <citation type="submission" date="2024-01" db="EMBL/GenBank/DDBJ databases">
        <title>The genome of the rayed Mediterranean limpet Patella caerulea (Linnaeus, 1758).</title>
        <authorList>
            <person name="Anh-Thu Weber A."/>
            <person name="Halstead-Nussloch G."/>
        </authorList>
    </citation>
    <scope>NUCLEOTIDE SEQUENCE [LARGE SCALE GENOMIC DNA]</scope>
    <source>
        <strain evidence="3">AATW-2023a</strain>
        <tissue evidence="3">Whole specimen</tissue>
    </source>
</reference>
<feature type="region of interest" description="Disordered" evidence="2">
    <location>
        <begin position="25"/>
        <end position="68"/>
    </location>
</feature>
<name>A0AAN8JTQ5_PATCE</name>
<dbReference type="GO" id="GO:0005814">
    <property type="term" value="C:centriole"/>
    <property type="evidence" value="ECO:0007669"/>
    <property type="project" value="TreeGrafter"/>
</dbReference>
<feature type="coiled-coil region" evidence="1">
    <location>
        <begin position="456"/>
        <end position="597"/>
    </location>
</feature>
<dbReference type="PANTHER" id="PTHR34343">
    <property type="entry name" value="SEROLOGICALLY DEFINED COLON CANCER ANTIGEN 8"/>
    <property type="match status" value="1"/>
</dbReference>
<feature type="compositionally biased region" description="Basic and acidic residues" evidence="2">
    <location>
        <begin position="25"/>
        <end position="36"/>
    </location>
</feature>
<keyword evidence="4" id="KW-1185">Reference proteome</keyword>
<feature type="region of interest" description="Disordered" evidence="2">
    <location>
        <begin position="1"/>
        <end position="20"/>
    </location>
</feature>
<dbReference type="GO" id="GO:0035148">
    <property type="term" value="P:tube formation"/>
    <property type="evidence" value="ECO:0007669"/>
    <property type="project" value="TreeGrafter"/>
</dbReference>
<protein>
    <submittedName>
        <fullName evidence="3">Uncharacterized protein</fullName>
    </submittedName>
</protein>
<evidence type="ECO:0000256" key="1">
    <source>
        <dbReference type="SAM" id="Coils"/>
    </source>
</evidence>
<feature type="coiled-coil region" evidence="1">
    <location>
        <begin position="227"/>
        <end position="254"/>
    </location>
</feature>
<evidence type="ECO:0000313" key="4">
    <source>
        <dbReference type="Proteomes" id="UP001347796"/>
    </source>
</evidence>
<dbReference type="GO" id="GO:0001764">
    <property type="term" value="P:neuron migration"/>
    <property type="evidence" value="ECO:0007669"/>
    <property type="project" value="TreeGrafter"/>
</dbReference>
<comment type="caution">
    <text evidence="3">The sequence shown here is derived from an EMBL/GenBank/DDBJ whole genome shotgun (WGS) entry which is preliminary data.</text>
</comment>
<organism evidence="3 4">
    <name type="scientific">Patella caerulea</name>
    <name type="common">Rayed Mediterranean limpet</name>
    <dbReference type="NCBI Taxonomy" id="87958"/>
    <lineage>
        <taxon>Eukaryota</taxon>
        <taxon>Metazoa</taxon>
        <taxon>Spiralia</taxon>
        <taxon>Lophotrochozoa</taxon>
        <taxon>Mollusca</taxon>
        <taxon>Gastropoda</taxon>
        <taxon>Patellogastropoda</taxon>
        <taxon>Patelloidea</taxon>
        <taxon>Patellidae</taxon>
        <taxon>Patella</taxon>
    </lineage>
</organism>
<dbReference type="AlphaFoldDB" id="A0AAN8JTQ5"/>
<evidence type="ECO:0000256" key="2">
    <source>
        <dbReference type="SAM" id="MobiDB-lite"/>
    </source>
</evidence>
<feature type="compositionally biased region" description="Acidic residues" evidence="2">
    <location>
        <begin position="1"/>
        <end position="11"/>
    </location>
</feature>
<feature type="coiled-coil region" evidence="1">
    <location>
        <begin position="375"/>
        <end position="430"/>
    </location>
</feature>
<accession>A0AAN8JTQ5</accession>
<dbReference type="InterPro" id="IPR031887">
    <property type="entry name" value="SDCCAG8"/>
</dbReference>
<dbReference type="GO" id="GO:0005813">
    <property type="term" value="C:centrosome"/>
    <property type="evidence" value="ECO:0007669"/>
    <property type="project" value="InterPro"/>
</dbReference>
<dbReference type="GO" id="GO:0030010">
    <property type="term" value="P:establishment of cell polarity"/>
    <property type="evidence" value="ECO:0007669"/>
    <property type="project" value="TreeGrafter"/>
</dbReference>